<proteinExistence type="predicted"/>
<reference evidence="1 2" key="1">
    <citation type="submission" date="2018-04" db="EMBL/GenBank/DDBJ databases">
        <title>Genomic Encyclopedia of Type Strains, Phase IV (KMG-IV): sequencing the most valuable type-strain genomes for metagenomic binning, comparative biology and taxonomic classification.</title>
        <authorList>
            <person name="Goeker M."/>
        </authorList>
    </citation>
    <scope>NUCLEOTIDE SEQUENCE [LARGE SCALE GENOMIC DNA]</scope>
    <source>
        <strain evidence="1 2">DSM 100231</strain>
    </source>
</reference>
<evidence type="ECO:0000313" key="1">
    <source>
        <dbReference type="EMBL" id="PVY42866.1"/>
    </source>
</evidence>
<protein>
    <submittedName>
        <fullName evidence="1">Uncharacterized protein</fullName>
    </submittedName>
</protein>
<comment type="caution">
    <text evidence="1">The sequence shown here is derived from an EMBL/GenBank/DDBJ whole genome shotgun (WGS) entry which is preliminary data.</text>
</comment>
<gene>
    <name evidence="1" type="ORF">C8E01_10241</name>
</gene>
<organism evidence="1 2">
    <name type="scientific">Pontibacter virosus</name>
    <dbReference type="NCBI Taxonomy" id="1765052"/>
    <lineage>
        <taxon>Bacteria</taxon>
        <taxon>Pseudomonadati</taxon>
        <taxon>Bacteroidota</taxon>
        <taxon>Cytophagia</taxon>
        <taxon>Cytophagales</taxon>
        <taxon>Hymenobacteraceae</taxon>
        <taxon>Pontibacter</taxon>
    </lineage>
</organism>
<sequence length="52" mass="5923">MGYAWPHEVIARYIIATIYVNWQPETEGNPQGVLYKGSNPLDSLYFGAFRTS</sequence>
<accession>A0A2U1B2F7</accession>
<dbReference type="Proteomes" id="UP000245466">
    <property type="component" value="Unassembled WGS sequence"/>
</dbReference>
<keyword evidence="2" id="KW-1185">Reference proteome</keyword>
<name>A0A2U1B2F7_9BACT</name>
<dbReference type="EMBL" id="QEKI01000002">
    <property type="protein sequence ID" value="PVY42866.1"/>
    <property type="molecule type" value="Genomic_DNA"/>
</dbReference>
<evidence type="ECO:0000313" key="2">
    <source>
        <dbReference type="Proteomes" id="UP000245466"/>
    </source>
</evidence>
<dbReference type="AlphaFoldDB" id="A0A2U1B2F7"/>